<keyword evidence="1" id="KW-0472">Membrane</keyword>
<dbReference type="Proteomes" id="UP000029629">
    <property type="component" value="Unassembled WGS sequence"/>
</dbReference>
<feature type="transmembrane region" description="Helical" evidence="1">
    <location>
        <begin position="21"/>
        <end position="49"/>
    </location>
</feature>
<name>A0A095Z543_9BURK</name>
<protein>
    <recommendedName>
        <fullName evidence="4">Transmembrane protein</fullName>
    </recommendedName>
</protein>
<accession>A0A095Z543</accession>
<keyword evidence="1" id="KW-1133">Transmembrane helix</keyword>
<dbReference type="RefSeq" id="WP_036560073.1">
    <property type="nucleotide sequence ID" value="NZ_JRNI01000038.1"/>
</dbReference>
<keyword evidence="3" id="KW-1185">Reference proteome</keyword>
<dbReference type="EMBL" id="JRNI01000038">
    <property type="protein sequence ID" value="KGF29461.1"/>
    <property type="molecule type" value="Genomic_DNA"/>
</dbReference>
<evidence type="ECO:0000313" key="3">
    <source>
        <dbReference type="Proteomes" id="UP000029629"/>
    </source>
</evidence>
<keyword evidence="1" id="KW-0812">Transmembrane</keyword>
<evidence type="ECO:0000256" key="1">
    <source>
        <dbReference type="SAM" id="Phobius"/>
    </source>
</evidence>
<evidence type="ECO:0008006" key="4">
    <source>
        <dbReference type="Google" id="ProtNLM"/>
    </source>
</evidence>
<dbReference type="eggNOG" id="COG3671">
    <property type="taxonomic scope" value="Bacteria"/>
</dbReference>
<evidence type="ECO:0000313" key="2">
    <source>
        <dbReference type="EMBL" id="KGF29461.1"/>
    </source>
</evidence>
<dbReference type="OrthoDB" id="5405464at2"/>
<comment type="caution">
    <text evidence="2">The sequence shown here is derived from an EMBL/GenBank/DDBJ whole genome shotgun (WGS) entry which is preliminary data.</text>
</comment>
<gene>
    <name evidence="2" type="ORF">HMPREF2130_08750</name>
</gene>
<proteinExistence type="predicted"/>
<organism evidence="2 3">
    <name type="scientific">Oligella urethralis DNF00040</name>
    <dbReference type="NCBI Taxonomy" id="1401065"/>
    <lineage>
        <taxon>Bacteria</taxon>
        <taxon>Pseudomonadati</taxon>
        <taxon>Pseudomonadota</taxon>
        <taxon>Betaproteobacteria</taxon>
        <taxon>Burkholderiales</taxon>
        <taxon>Alcaligenaceae</taxon>
        <taxon>Oligella</taxon>
    </lineage>
</organism>
<feature type="transmembrane region" description="Helical" evidence="1">
    <location>
        <begin position="69"/>
        <end position="102"/>
    </location>
</feature>
<reference evidence="2 3" key="1">
    <citation type="submission" date="2014-07" db="EMBL/GenBank/DDBJ databases">
        <authorList>
            <person name="McCorrison J."/>
            <person name="Sanka R."/>
            <person name="Torralba M."/>
            <person name="Gillis M."/>
            <person name="Haft D.H."/>
            <person name="Methe B."/>
            <person name="Sutton G."/>
            <person name="Nelson K.E."/>
        </authorList>
    </citation>
    <scope>NUCLEOTIDE SEQUENCE [LARGE SCALE GENOMIC DNA]</scope>
    <source>
        <strain evidence="2 3">DNF00040</strain>
    </source>
</reference>
<sequence length="125" mass="14753">MQDFTHELTNYKQVTEKQKNYLLITYIIFAVGILTGGLVTLAGVVMAYLKRDEYQNTRYESHITYLIRTFWIFILYSFISFILSFIFIGVLLAFLTAVWYVIRIVKGMVLFVDNKVINQPNTWLF</sequence>
<dbReference type="AlphaFoldDB" id="A0A095Z543"/>